<comment type="caution">
    <text evidence="1">The sequence shown here is derived from an EMBL/GenBank/DDBJ whole genome shotgun (WGS) entry which is preliminary data.</text>
</comment>
<evidence type="ECO:0000313" key="2">
    <source>
        <dbReference type="Proteomes" id="UP000298416"/>
    </source>
</evidence>
<dbReference type="Proteomes" id="UP000298416">
    <property type="component" value="Unassembled WGS sequence"/>
</dbReference>
<evidence type="ECO:0000313" key="1">
    <source>
        <dbReference type="EMBL" id="KAG6424521.1"/>
    </source>
</evidence>
<name>A0A8X8Y1K5_SALSN</name>
<dbReference type="AlphaFoldDB" id="A0A8X8Y1K5"/>
<proteinExistence type="predicted"/>
<protein>
    <submittedName>
        <fullName evidence="1">Uncharacterized protein</fullName>
    </submittedName>
</protein>
<reference evidence="1" key="1">
    <citation type="submission" date="2018-01" db="EMBL/GenBank/DDBJ databases">
        <authorList>
            <person name="Mao J.F."/>
        </authorList>
    </citation>
    <scope>NUCLEOTIDE SEQUENCE</scope>
    <source>
        <strain evidence="1">Huo1</strain>
        <tissue evidence="1">Leaf</tissue>
    </source>
</reference>
<accession>A0A8X8Y1K5</accession>
<gene>
    <name evidence="1" type="ORF">SASPL_114939</name>
</gene>
<keyword evidence="2" id="KW-1185">Reference proteome</keyword>
<sequence length="112" mass="12695">MGYGDKRTLFSIETVAFMLGSFNLLEQLSLSQIVLLLSLKVVETFPVFKCLEISQCNSLNKVVVRESKVVNIKYDYAAKQYCSFLSVDVPRLTQLWIRAEAHIPFVNFTAAP</sequence>
<dbReference type="EMBL" id="PNBA02000005">
    <property type="protein sequence ID" value="KAG6424521.1"/>
    <property type="molecule type" value="Genomic_DNA"/>
</dbReference>
<reference evidence="1" key="2">
    <citation type="submission" date="2020-08" db="EMBL/GenBank/DDBJ databases">
        <title>Plant Genome Project.</title>
        <authorList>
            <person name="Zhang R.-G."/>
        </authorList>
    </citation>
    <scope>NUCLEOTIDE SEQUENCE</scope>
    <source>
        <strain evidence="1">Huo1</strain>
        <tissue evidence="1">Leaf</tissue>
    </source>
</reference>
<organism evidence="1">
    <name type="scientific">Salvia splendens</name>
    <name type="common">Scarlet sage</name>
    <dbReference type="NCBI Taxonomy" id="180675"/>
    <lineage>
        <taxon>Eukaryota</taxon>
        <taxon>Viridiplantae</taxon>
        <taxon>Streptophyta</taxon>
        <taxon>Embryophyta</taxon>
        <taxon>Tracheophyta</taxon>
        <taxon>Spermatophyta</taxon>
        <taxon>Magnoliopsida</taxon>
        <taxon>eudicotyledons</taxon>
        <taxon>Gunneridae</taxon>
        <taxon>Pentapetalae</taxon>
        <taxon>asterids</taxon>
        <taxon>lamiids</taxon>
        <taxon>Lamiales</taxon>
        <taxon>Lamiaceae</taxon>
        <taxon>Nepetoideae</taxon>
        <taxon>Mentheae</taxon>
        <taxon>Salviinae</taxon>
        <taxon>Salvia</taxon>
        <taxon>Salvia subgen. Calosphace</taxon>
        <taxon>core Calosphace</taxon>
    </lineage>
</organism>